<feature type="transmembrane region" description="Helical" evidence="4">
    <location>
        <begin position="12"/>
        <end position="32"/>
    </location>
</feature>
<keyword evidence="4" id="KW-0472">Membrane</keyword>
<dbReference type="GO" id="GO:0052689">
    <property type="term" value="F:carboxylic ester hydrolase activity"/>
    <property type="evidence" value="ECO:0007669"/>
    <property type="project" value="UniProtKB-KW"/>
</dbReference>
<dbReference type="EMBL" id="QWGA01000003">
    <property type="protein sequence ID" value="RIJ32023.1"/>
    <property type="molecule type" value="Genomic_DNA"/>
</dbReference>
<evidence type="ECO:0000313" key="7">
    <source>
        <dbReference type="Proteomes" id="UP000265845"/>
    </source>
</evidence>
<evidence type="ECO:0000259" key="5">
    <source>
        <dbReference type="Pfam" id="PF22244"/>
    </source>
</evidence>
<keyword evidence="1" id="KW-0719">Serine esterase</keyword>
<evidence type="ECO:0000256" key="4">
    <source>
        <dbReference type="SAM" id="Phobius"/>
    </source>
</evidence>
<dbReference type="SUPFAM" id="SSF53474">
    <property type="entry name" value="alpha/beta-Hydrolases"/>
    <property type="match status" value="1"/>
</dbReference>
<organism evidence="6 7">
    <name type="scientific">Henriciella algicola</name>
    <dbReference type="NCBI Taxonomy" id="1608422"/>
    <lineage>
        <taxon>Bacteria</taxon>
        <taxon>Pseudomonadati</taxon>
        <taxon>Pseudomonadota</taxon>
        <taxon>Alphaproteobacteria</taxon>
        <taxon>Hyphomonadales</taxon>
        <taxon>Hyphomonadaceae</taxon>
        <taxon>Henriciella</taxon>
    </lineage>
</organism>
<dbReference type="OrthoDB" id="217645at2"/>
<keyword evidence="4" id="KW-1133">Transmembrane helix</keyword>
<accession>A0A399RNX3</accession>
<evidence type="ECO:0000256" key="3">
    <source>
        <dbReference type="ARBA" id="ARBA00022801"/>
    </source>
</evidence>
<protein>
    <recommendedName>
        <fullName evidence="5">4-O-methyl-glucuronoyl methylesterase-like domain-containing protein</fullName>
    </recommendedName>
</protein>
<comment type="caution">
    <text evidence="6">The sequence shown here is derived from an EMBL/GenBank/DDBJ whole genome shotgun (WGS) entry which is preliminary data.</text>
</comment>
<dbReference type="RefSeq" id="WP_119453511.1">
    <property type="nucleotide sequence ID" value="NZ_QWGA01000003.1"/>
</dbReference>
<keyword evidence="7" id="KW-1185">Reference proteome</keyword>
<evidence type="ECO:0000256" key="2">
    <source>
        <dbReference type="ARBA" id="ARBA00022729"/>
    </source>
</evidence>
<proteinExistence type="predicted"/>
<name>A0A399RNX3_9PROT</name>
<dbReference type="InterPro" id="IPR054579">
    <property type="entry name" value="GCE-like_dom"/>
</dbReference>
<evidence type="ECO:0000256" key="1">
    <source>
        <dbReference type="ARBA" id="ARBA00022487"/>
    </source>
</evidence>
<dbReference type="Pfam" id="PF22244">
    <property type="entry name" value="GCE_fung"/>
    <property type="match status" value="1"/>
</dbReference>
<feature type="domain" description="4-O-methyl-glucuronoyl methylesterase-like" evidence="5">
    <location>
        <begin position="221"/>
        <end position="380"/>
    </location>
</feature>
<evidence type="ECO:0000313" key="6">
    <source>
        <dbReference type="EMBL" id="RIJ32023.1"/>
    </source>
</evidence>
<sequence>MTLFLKLGGWLIRILAAVILLVMLTNCTMLGLNYASLDVDNKPDARPQIEATTLAEWESGRDALIETFEDLVYGPWPEGQAVTLVSRTMIDEGFAGGRGTLEELLIEVGAGDGARRFHVALALPDSDTPVPLIISQTFSSNCGAFPGATLTAPGGGDCADHETVPGFVEAIFGEFIALVPIDQYFDRGYGYATWQAGEFIPDRQGEAQTVMNTMVGDGVTAPTGTLAGWGYGFSAIIDALEGDPSIDADAIAVMGHSRHAKSAMVAAVYDRRIAAVVSHQSGFGGAAASRSDTGETVERMVEGARALGVLRMEGYPHWFAPEFADYASHAEDLPIDQHQFIALVAPTPMLLGNGRRDVWSDPNSTYRMAEAADPVYELYGTDGLDQDGMQDFNAEATLSYFLRPGGHSITQRDIDAFLEFLDAAMPQGNQVPDASNGDSLPSQ</sequence>
<reference evidence="6 7" key="1">
    <citation type="submission" date="2018-08" db="EMBL/GenBank/DDBJ databases">
        <title>Henriciella mobilis sp. nov., isolated from seawater.</title>
        <authorList>
            <person name="Cheng H."/>
            <person name="Wu Y.-H."/>
            <person name="Xu X.-W."/>
            <person name="Guo L.-L."/>
        </authorList>
    </citation>
    <scope>NUCLEOTIDE SEQUENCE [LARGE SCALE GENOMIC DNA]</scope>
    <source>
        <strain evidence="6 7">CCUG67844</strain>
    </source>
</reference>
<keyword evidence="2" id="KW-0732">Signal</keyword>
<gene>
    <name evidence="6" type="ORF">D1222_07260</name>
</gene>
<keyword evidence="4" id="KW-0812">Transmembrane</keyword>
<dbReference type="Gene3D" id="3.40.50.1820">
    <property type="entry name" value="alpha/beta hydrolase"/>
    <property type="match status" value="1"/>
</dbReference>
<dbReference type="InterPro" id="IPR029058">
    <property type="entry name" value="AB_hydrolase_fold"/>
</dbReference>
<keyword evidence="3" id="KW-0378">Hydrolase</keyword>
<dbReference type="AlphaFoldDB" id="A0A399RNX3"/>
<dbReference type="Proteomes" id="UP000265845">
    <property type="component" value="Unassembled WGS sequence"/>
</dbReference>